<feature type="active site" description="Proton acceptor" evidence="13">
    <location>
        <position position="331"/>
    </location>
</feature>
<evidence type="ECO:0000313" key="17">
    <source>
        <dbReference type="Proteomes" id="UP000366872"/>
    </source>
</evidence>
<keyword evidence="8" id="KW-0963">Cytoplasm</keyword>
<accession>A0A6C2U125</accession>
<keyword evidence="11 12" id="KW-0119">Carbohydrate metabolism</keyword>
<dbReference type="AlphaFoldDB" id="A0A6C2U125"/>
<evidence type="ECO:0000256" key="13">
    <source>
        <dbReference type="PIRSR" id="PIRSR005096-1"/>
    </source>
</evidence>
<dbReference type="Proteomes" id="UP000366872">
    <property type="component" value="Unassembled WGS sequence"/>
</dbReference>
<keyword evidence="17" id="KW-1185">Reference proteome</keyword>
<evidence type="ECO:0000313" key="16">
    <source>
        <dbReference type="EMBL" id="VGO13291.1"/>
    </source>
</evidence>
<dbReference type="GO" id="GO:0006006">
    <property type="term" value="P:glucose metabolic process"/>
    <property type="evidence" value="ECO:0007669"/>
    <property type="project" value="TreeGrafter"/>
</dbReference>
<evidence type="ECO:0000256" key="1">
    <source>
        <dbReference type="ARBA" id="ARBA00001614"/>
    </source>
</evidence>
<evidence type="ECO:0000256" key="9">
    <source>
        <dbReference type="ARBA" id="ARBA00022553"/>
    </source>
</evidence>
<name>A0A6C2U125_PONDE</name>
<evidence type="ECO:0000256" key="15">
    <source>
        <dbReference type="PIRSR" id="PIRSR005096-3"/>
    </source>
</evidence>
<feature type="active site" description="Proton donor" evidence="13">
    <location>
        <position position="192"/>
    </location>
</feature>
<evidence type="ECO:0000256" key="11">
    <source>
        <dbReference type="ARBA" id="ARBA00023277"/>
    </source>
</evidence>
<dbReference type="InterPro" id="IPR018052">
    <property type="entry name" value="Ald1_epimerase_CS"/>
</dbReference>
<dbReference type="InterPro" id="IPR008183">
    <property type="entry name" value="Aldose_1/G6P_1-epimerase"/>
</dbReference>
<dbReference type="NCBIfam" id="NF008277">
    <property type="entry name" value="PRK11055.1"/>
    <property type="match status" value="1"/>
</dbReference>
<dbReference type="PANTHER" id="PTHR10091:SF0">
    <property type="entry name" value="GALACTOSE MUTAROTASE"/>
    <property type="match status" value="1"/>
</dbReference>
<dbReference type="PROSITE" id="PS00545">
    <property type="entry name" value="ALDOSE_1_EPIMERASE"/>
    <property type="match status" value="1"/>
</dbReference>
<feature type="binding site" evidence="15">
    <location>
        <begin position="192"/>
        <end position="194"/>
    </location>
    <ligand>
        <name>beta-D-galactose</name>
        <dbReference type="ChEBI" id="CHEBI:27667"/>
    </ligand>
</feature>
<dbReference type="Pfam" id="PF01263">
    <property type="entry name" value="Aldose_epim"/>
    <property type="match status" value="1"/>
</dbReference>
<dbReference type="GO" id="GO:0005737">
    <property type="term" value="C:cytoplasm"/>
    <property type="evidence" value="ECO:0007669"/>
    <property type="project" value="UniProtKB-SubCell"/>
</dbReference>
<evidence type="ECO:0000256" key="14">
    <source>
        <dbReference type="PIRSR" id="PIRSR005096-2"/>
    </source>
</evidence>
<dbReference type="PANTHER" id="PTHR10091">
    <property type="entry name" value="ALDOSE-1-EPIMERASE"/>
    <property type="match status" value="1"/>
</dbReference>
<comment type="subcellular location">
    <subcellularLocation>
        <location evidence="2">Cytoplasm</location>
    </subcellularLocation>
</comment>
<dbReference type="PIRSF" id="PIRSF005096">
    <property type="entry name" value="GALM"/>
    <property type="match status" value="1"/>
</dbReference>
<feature type="binding site" evidence="15">
    <location>
        <begin position="95"/>
        <end position="96"/>
    </location>
    <ligand>
        <name>beta-D-galactose</name>
        <dbReference type="ChEBI" id="CHEBI:27667"/>
    </ligand>
</feature>
<keyword evidence="9" id="KW-0597">Phosphoprotein</keyword>
<dbReference type="GO" id="GO:0033499">
    <property type="term" value="P:galactose catabolic process via UDP-galactose, Leloir pathway"/>
    <property type="evidence" value="ECO:0007669"/>
    <property type="project" value="TreeGrafter"/>
</dbReference>
<evidence type="ECO:0000256" key="8">
    <source>
        <dbReference type="ARBA" id="ARBA00022490"/>
    </source>
</evidence>
<reference evidence="16 17" key="1">
    <citation type="submission" date="2019-04" db="EMBL/GenBank/DDBJ databases">
        <authorList>
            <person name="Van Vliet M D."/>
        </authorList>
    </citation>
    <scope>NUCLEOTIDE SEQUENCE [LARGE SCALE GENOMIC DNA]</scope>
    <source>
        <strain evidence="16 17">F1</strain>
    </source>
</reference>
<evidence type="ECO:0000256" key="10">
    <source>
        <dbReference type="ARBA" id="ARBA00023235"/>
    </source>
</evidence>
<dbReference type="InterPro" id="IPR015443">
    <property type="entry name" value="Aldose_1-epimerase"/>
</dbReference>
<evidence type="ECO:0000256" key="12">
    <source>
        <dbReference type="PIRNR" id="PIRNR005096"/>
    </source>
</evidence>
<evidence type="ECO:0000256" key="6">
    <source>
        <dbReference type="ARBA" id="ARBA00013185"/>
    </source>
</evidence>
<keyword evidence="10 12" id="KW-0413">Isomerase</keyword>
<dbReference type="GO" id="GO:0004034">
    <property type="term" value="F:aldose 1-epimerase activity"/>
    <property type="evidence" value="ECO:0007669"/>
    <property type="project" value="UniProtKB-EC"/>
</dbReference>
<evidence type="ECO:0000256" key="7">
    <source>
        <dbReference type="ARBA" id="ARBA00014165"/>
    </source>
</evidence>
<comment type="similarity">
    <text evidence="4 12">Belongs to the aldose epimerase family.</text>
</comment>
<dbReference type="InterPro" id="IPR011013">
    <property type="entry name" value="Gal_mutarotase_sf_dom"/>
</dbReference>
<dbReference type="PROSITE" id="PS51257">
    <property type="entry name" value="PROKAR_LIPOPROTEIN"/>
    <property type="match status" value="1"/>
</dbReference>
<sequence length="366" mass="39875">MKRCMFVGMVGAVGLIAGCASVKTVDFDEIKLYTLKNKVGTTVKITNYGATVTSIICADRDGNMADIALGYNDVSGYMNAVDKPYFGSIVGRYGNRIAKGKFTIEGTEYELATNNGENHLHGGVIGFDKVVWDAEVVDKNMVKFSYLAKDGEEGYPGNLQIAVTYTLTDDNELQIDYLATTDQKTPVNLTNHTYFNLKGEGEGDILGHELMLNAKATTPVDSGLIPTGKIFPVSGTPFDFTTAKAIGKDIGVKDQQLEYGLGYDHNWVLDKGGKDGQLTLAATVYEPTTGRFMEVFTEEPGIQFYCGNFLSGNLKGKAGKTYVNRGGFCLETQHYPDSPNQPAFPSTILKPGDKYKTTTVYRFSAK</sequence>
<evidence type="ECO:0000256" key="4">
    <source>
        <dbReference type="ARBA" id="ARBA00006206"/>
    </source>
</evidence>
<dbReference type="EMBL" id="CAAHFG010000001">
    <property type="protein sequence ID" value="VGO13291.1"/>
    <property type="molecule type" value="Genomic_DNA"/>
</dbReference>
<protein>
    <recommendedName>
        <fullName evidence="7 12">Aldose 1-epimerase</fullName>
        <ecNumber evidence="6 12">5.1.3.3</ecNumber>
    </recommendedName>
</protein>
<evidence type="ECO:0000256" key="3">
    <source>
        <dbReference type="ARBA" id="ARBA00005028"/>
    </source>
</evidence>
<evidence type="ECO:0000256" key="5">
    <source>
        <dbReference type="ARBA" id="ARBA00011245"/>
    </source>
</evidence>
<feature type="binding site" evidence="14">
    <location>
        <position position="264"/>
    </location>
    <ligand>
        <name>beta-D-galactose</name>
        <dbReference type="ChEBI" id="CHEBI:27667"/>
    </ligand>
</feature>
<gene>
    <name evidence="16" type="primary">mro_2</name>
    <name evidence="16" type="ORF">PDESU_01847</name>
</gene>
<dbReference type="GO" id="GO:0030246">
    <property type="term" value="F:carbohydrate binding"/>
    <property type="evidence" value="ECO:0007669"/>
    <property type="project" value="InterPro"/>
</dbReference>
<dbReference type="CDD" id="cd09019">
    <property type="entry name" value="galactose_mutarotase_like"/>
    <property type="match status" value="1"/>
</dbReference>
<comment type="subunit">
    <text evidence="5">Monomer.</text>
</comment>
<dbReference type="UniPathway" id="UPA00242"/>
<organism evidence="16 17">
    <name type="scientific">Pontiella desulfatans</name>
    <dbReference type="NCBI Taxonomy" id="2750659"/>
    <lineage>
        <taxon>Bacteria</taxon>
        <taxon>Pseudomonadati</taxon>
        <taxon>Kiritimatiellota</taxon>
        <taxon>Kiritimatiellia</taxon>
        <taxon>Kiritimatiellales</taxon>
        <taxon>Pontiellaceae</taxon>
        <taxon>Pontiella</taxon>
    </lineage>
</organism>
<dbReference type="InterPro" id="IPR014718">
    <property type="entry name" value="GH-type_carb-bd"/>
</dbReference>
<comment type="pathway">
    <text evidence="3 12">Carbohydrate metabolism; hexose metabolism.</text>
</comment>
<dbReference type="InterPro" id="IPR047215">
    <property type="entry name" value="Galactose_mutarotase-like"/>
</dbReference>
<dbReference type="SUPFAM" id="SSF74650">
    <property type="entry name" value="Galactose mutarotase-like"/>
    <property type="match status" value="1"/>
</dbReference>
<proteinExistence type="inferred from homology"/>
<dbReference type="EC" id="5.1.3.3" evidence="6 12"/>
<comment type="catalytic activity">
    <reaction evidence="1 12">
        <text>alpha-D-glucose = beta-D-glucose</text>
        <dbReference type="Rhea" id="RHEA:10264"/>
        <dbReference type="ChEBI" id="CHEBI:15903"/>
        <dbReference type="ChEBI" id="CHEBI:17925"/>
        <dbReference type="EC" id="5.1.3.3"/>
    </reaction>
</comment>
<dbReference type="FunFam" id="2.70.98.10:FF:000003">
    <property type="entry name" value="Aldose 1-epimerase"/>
    <property type="match status" value="1"/>
</dbReference>
<evidence type="ECO:0000256" key="2">
    <source>
        <dbReference type="ARBA" id="ARBA00004496"/>
    </source>
</evidence>
<dbReference type="Gene3D" id="2.70.98.10">
    <property type="match status" value="1"/>
</dbReference>